<dbReference type="EMBL" id="MU006311">
    <property type="protein sequence ID" value="KAF2849510.1"/>
    <property type="molecule type" value="Genomic_DNA"/>
</dbReference>
<evidence type="ECO:0000313" key="3">
    <source>
        <dbReference type="Proteomes" id="UP000799423"/>
    </source>
</evidence>
<protein>
    <submittedName>
        <fullName evidence="2">Uncharacterized protein</fullName>
    </submittedName>
</protein>
<dbReference type="AlphaFoldDB" id="A0A6A7B1Y8"/>
<sequence length="192" mass="22123">MDPSTPAETEYELLHAKCVTALREQHKLEIKRIHIQKNLKSLRLQARTLERRASEHQDTITEKLSNYAKALCQGFCAKVRERFPRDIRDLIYIYFTGGGEVCIYDRSGVEENHATSYFDSDSGADLQPLWSSPEVGLCWNSSCVGADMVQEVDEQYYRSSTFHFSSEDLYLLSKFRRTDQWGIGLPTCVVRL</sequence>
<evidence type="ECO:0000313" key="2">
    <source>
        <dbReference type="EMBL" id="KAF2849510.1"/>
    </source>
</evidence>
<name>A0A6A7B1Y8_9PLEO</name>
<proteinExistence type="predicted"/>
<keyword evidence="1" id="KW-0175">Coiled coil</keyword>
<keyword evidence="3" id="KW-1185">Reference proteome</keyword>
<dbReference type="OrthoDB" id="3676762at2759"/>
<dbReference type="Proteomes" id="UP000799423">
    <property type="component" value="Unassembled WGS sequence"/>
</dbReference>
<feature type="coiled-coil region" evidence="1">
    <location>
        <begin position="32"/>
        <end position="59"/>
    </location>
</feature>
<reference evidence="2" key="1">
    <citation type="submission" date="2020-01" db="EMBL/GenBank/DDBJ databases">
        <authorList>
            <consortium name="DOE Joint Genome Institute"/>
            <person name="Haridas S."/>
            <person name="Albert R."/>
            <person name="Binder M."/>
            <person name="Bloem J."/>
            <person name="Labutti K."/>
            <person name="Salamov A."/>
            <person name="Andreopoulos B."/>
            <person name="Baker S.E."/>
            <person name="Barry K."/>
            <person name="Bills G."/>
            <person name="Bluhm B.H."/>
            <person name="Cannon C."/>
            <person name="Castanera R."/>
            <person name="Culley D.E."/>
            <person name="Daum C."/>
            <person name="Ezra D."/>
            <person name="Gonzalez J.B."/>
            <person name="Henrissat B."/>
            <person name="Kuo A."/>
            <person name="Liang C."/>
            <person name="Lipzen A."/>
            <person name="Lutzoni F."/>
            <person name="Magnuson J."/>
            <person name="Mondo S."/>
            <person name="Nolan M."/>
            <person name="Ohm R."/>
            <person name="Pangilinan J."/>
            <person name="Park H.-J."/>
            <person name="Ramirez L."/>
            <person name="Alfaro M."/>
            <person name="Sun H."/>
            <person name="Tritt A."/>
            <person name="Yoshinaga Y."/>
            <person name="Zwiers L.-H."/>
            <person name="Turgeon B.G."/>
            <person name="Goodwin S.B."/>
            <person name="Spatafora J.W."/>
            <person name="Crous P.W."/>
            <person name="Grigoriev I.V."/>
        </authorList>
    </citation>
    <scope>NUCLEOTIDE SEQUENCE</scope>
    <source>
        <strain evidence="2">IPT5</strain>
    </source>
</reference>
<organism evidence="2 3">
    <name type="scientific">Plenodomus tracheiphilus IPT5</name>
    <dbReference type="NCBI Taxonomy" id="1408161"/>
    <lineage>
        <taxon>Eukaryota</taxon>
        <taxon>Fungi</taxon>
        <taxon>Dikarya</taxon>
        <taxon>Ascomycota</taxon>
        <taxon>Pezizomycotina</taxon>
        <taxon>Dothideomycetes</taxon>
        <taxon>Pleosporomycetidae</taxon>
        <taxon>Pleosporales</taxon>
        <taxon>Pleosporineae</taxon>
        <taxon>Leptosphaeriaceae</taxon>
        <taxon>Plenodomus</taxon>
    </lineage>
</organism>
<gene>
    <name evidence="2" type="ORF">T440DRAFT_128689</name>
</gene>
<accession>A0A6A7B1Y8</accession>
<evidence type="ECO:0000256" key="1">
    <source>
        <dbReference type="SAM" id="Coils"/>
    </source>
</evidence>